<dbReference type="AlphaFoldDB" id="E3BEE6"/>
<feature type="chain" id="PRO_5003166888" evidence="3">
    <location>
        <begin position="20"/>
        <end position="1221"/>
    </location>
</feature>
<name>E3BEE6_9VIBR</name>
<keyword evidence="6" id="KW-1185">Reference proteome</keyword>
<organism evidence="5 6">
    <name type="scientific">Vibrio caribbeanicus ATCC BAA-2122</name>
    <dbReference type="NCBI Taxonomy" id="796620"/>
    <lineage>
        <taxon>Bacteria</taxon>
        <taxon>Pseudomonadati</taxon>
        <taxon>Pseudomonadota</taxon>
        <taxon>Gammaproteobacteria</taxon>
        <taxon>Vibrionales</taxon>
        <taxon>Vibrionaceae</taxon>
        <taxon>Vibrio</taxon>
    </lineage>
</organism>
<dbReference type="eggNOG" id="COG3568">
    <property type="taxonomic scope" value="Bacteria"/>
</dbReference>
<dbReference type="GO" id="GO:0004767">
    <property type="term" value="F:sphingomyelin phosphodiesterase activity"/>
    <property type="evidence" value="ECO:0007669"/>
    <property type="project" value="InterPro"/>
</dbReference>
<dbReference type="PANTHER" id="PTHR16320:SF23">
    <property type="entry name" value="SPHINGOMYELINASE C 1"/>
    <property type="match status" value="1"/>
</dbReference>
<protein>
    <submittedName>
        <fullName evidence="5">Sphingomyelinase/beta-hemolysin</fullName>
    </submittedName>
</protein>
<dbReference type="CDD" id="cd09078">
    <property type="entry name" value="nSMase"/>
    <property type="match status" value="1"/>
</dbReference>
<evidence type="ECO:0000313" key="6">
    <source>
        <dbReference type="Proteomes" id="UP000002943"/>
    </source>
</evidence>
<evidence type="ECO:0000256" key="1">
    <source>
        <dbReference type="ARBA" id="ARBA00022729"/>
    </source>
</evidence>
<feature type="domain" description="Endonuclease/exonuclease/phosphatase" evidence="4">
    <location>
        <begin position="732"/>
        <end position="1020"/>
    </location>
</feature>
<gene>
    <name evidence="5" type="ORF">VIBC2010_08448</name>
</gene>
<evidence type="ECO:0000256" key="3">
    <source>
        <dbReference type="SAM" id="SignalP"/>
    </source>
</evidence>
<accession>E3BEE6</accession>
<dbReference type="PROSITE" id="PS51257">
    <property type="entry name" value="PROKAR_LIPOPROTEIN"/>
    <property type="match status" value="1"/>
</dbReference>
<dbReference type="PANTHER" id="PTHR16320">
    <property type="entry name" value="SPHINGOMYELINASE FAMILY MEMBER"/>
    <property type="match status" value="1"/>
</dbReference>
<dbReference type="InterPro" id="IPR005135">
    <property type="entry name" value="Endo/exonuclease/phosphatase"/>
</dbReference>
<proteinExistence type="predicted"/>
<dbReference type="STRING" id="796620.VIBC2010_08448"/>
<dbReference type="Proteomes" id="UP000002943">
    <property type="component" value="Unassembled WGS sequence"/>
</dbReference>
<dbReference type="RefSeq" id="WP_009599235.1">
    <property type="nucleotide sequence ID" value="NZ_AEIU01000002.1"/>
</dbReference>
<keyword evidence="2" id="KW-0378">Hydrolase</keyword>
<feature type="signal peptide" evidence="3">
    <location>
        <begin position="1"/>
        <end position="19"/>
    </location>
</feature>
<dbReference type="EMBL" id="AEIU01000002">
    <property type="protein sequence ID" value="EFP98563.1"/>
    <property type="molecule type" value="Genomic_DNA"/>
</dbReference>
<evidence type="ECO:0000259" key="4">
    <source>
        <dbReference type="Pfam" id="PF03372"/>
    </source>
</evidence>
<keyword evidence="1 3" id="KW-0732">Signal</keyword>
<dbReference type="GO" id="GO:0005576">
    <property type="term" value="C:extracellular region"/>
    <property type="evidence" value="ECO:0007669"/>
    <property type="project" value="InterPro"/>
</dbReference>
<dbReference type="InterPro" id="IPR036691">
    <property type="entry name" value="Endo/exonu/phosph_ase_sf"/>
</dbReference>
<evidence type="ECO:0000256" key="2">
    <source>
        <dbReference type="ARBA" id="ARBA00022801"/>
    </source>
</evidence>
<dbReference type="Gene3D" id="3.60.10.10">
    <property type="entry name" value="Endonuclease/exonuclease/phosphatase"/>
    <property type="match status" value="1"/>
</dbReference>
<dbReference type="InterPro" id="IPR038772">
    <property type="entry name" value="Sph/SMPD2-like"/>
</dbReference>
<sequence length="1221" mass="136298">MIKHIILSFCILLLTACDGSGGLPSQDDQSTTPSEQPSTPILKVQTLPTSITSDASVTVTGIAWDDTSDINDIVWNSDHLTLVSQTLEQQIQDSKEHPVHYTAIFKADHVSEATPASIHGRAISKLTTQSESKDIDFTIEVQTNPIVSKPNVTFVGDLADKRVLHPQESFKLVVNTYSKNANVNTIQWESDNKNLTLTTFDKVAKGSSDSEEEPLLLTATFVAEKLTSVDNAKIKVTVKDDGENSESTTRQHHVELRPWSKPQVVLKIPSTVKAGDKLAVTLEAYDIESDVNKVEWFTDNESVIIIPQVGEGGDFGKDSKDSPLKVEAEFLTNDNITIDHAVNIWAVVSTPNESTATEAHLVTVQHAIAPVISKPVVTFASETPQRPRLNPTKELTVTVNTYSINANVSSIKWQSMSKDLVLKNAQVISSGSQDSKEHPLSLSATFEAQDFSTPSNSQITVTVKDDANNSYPETKTLDVDLQPWSAPTIVDFHVPSEVLSGKDLDVTLIAFDQEDDIEKVEWFTDKANFMTPPGPSLVPEETHDSQQSPFTFDGDYVSGGKLSKDEDVTVWAKITTRHGQSATTAKKTVVVKQLTRPVVTKITDAFDGVHAHLNSDQPKQDKDHIILSAKANAKPASEHGEGEVKINSYYWSQSSDDPISLNIDSSPQTIGAPDSEADIPPLAITLPDTGKQGSESPTDYHISLVVVDERGVESKAREYTLSVNPLTQLRVMTANVFLINSTTVGGNAKDERVEEYLKLKNDLFGFTDVVALTEVFNQKHADKFASGLGLNYHTPILGTEGDWNLTEDNHSILNGIKSGGVMVLSRYPILSKSQHIFSSFCAEDGLAAKGFIHVRIKKDWKIYNVIATHTQADPSVFSCSNANQTRLAQLAEINDYIDRKITDKSEYVYILGDMNIDKYDSSTYAKMLTSLHAPEPVYRGMRYSWDYEKNSLAFAYNYRSSYVQNHAPQLLDHVLYDNRYAKPRYWNNVILDPVAKQRVEVTVNIMGNKDRYHYPDLSDHFPSIGFEYLDGQIPEHSYRGQNKRYNKMKFKLLNSNNYIRTGDAPDDWVVVKSLKGDSGERWSVDSYAPTNAQKYLHKPGIYPTCLLDNTYVEVESIHGRWLNWPSGAQHNYYYPFEDNASKYLSLVHVDEKRRSVEGCIENGSYVLFKDGSFNHSKFSYNEVYNGYFHSSNSQDDDRNRGAIFVVEMEEPDYLDWSDLPR</sequence>
<comment type="caution">
    <text evidence="5">The sequence shown here is derived from an EMBL/GenBank/DDBJ whole genome shotgun (WGS) entry which is preliminary data.</text>
</comment>
<dbReference type="Pfam" id="PF03372">
    <property type="entry name" value="Exo_endo_phos"/>
    <property type="match status" value="1"/>
</dbReference>
<dbReference type="InterPro" id="IPR017766">
    <property type="entry name" value="Sphingomyelinase/PLipase_C"/>
</dbReference>
<reference evidence="5 6" key="1">
    <citation type="journal article" date="2012" name="Int. J. Syst. Evol. Microbiol.">
        <title>Vibrio caribbeanicus sp. nov., isolated from the marine sponge Scleritoderma cyanea.</title>
        <authorList>
            <person name="Hoffmann M."/>
            <person name="Monday S.R."/>
            <person name="Allard M.W."/>
            <person name="Strain E.A."/>
            <person name="Whittaker P."/>
            <person name="Naum M."/>
            <person name="McCarthy P.J."/>
            <person name="Lopez J.V."/>
            <person name="Fischer M."/>
            <person name="Brown E.W."/>
        </authorList>
    </citation>
    <scope>NUCLEOTIDE SEQUENCE [LARGE SCALE GENOMIC DNA]</scope>
    <source>
        <strain evidence="5 6">ATCC BAA-2122</strain>
    </source>
</reference>
<dbReference type="OrthoDB" id="338539at2"/>
<dbReference type="SUPFAM" id="SSF56219">
    <property type="entry name" value="DNase I-like"/>
    <property type="match status" value="1"/>
</dbReference>
<evidence type="ECO:0000313" key="5">
    <source>
        <dbReference type="EMBL" id="EFP98563.1"/>
    </source>
</evidence>